<dbReference type="PANTHER" id="PTHR10491">
    <property type="entry name" value="DTDP-4-DEHYDRORHAMNOSE REDUCTASE"/>
    <property type="match status" value="1"/>
</dbReference>
<dbReference type="Proteomes" id="UP001479436">
    <property type="component" value="Unassembled WGS sequence"/>
</dbReference>
<dbReference type="PANTHER" id="PTHR10491:SF4">
    <property type="entry name" value="METHIONINE ADENOSYLTRANSFERASE 2 SUBUNIT BETA"/>
    <property type="match status" value="1"/>
</dbReference>
<dbReference type="Pfam" id="PF04321">
    <property type="entry name" value="RmlD_sub_bind"/>
    <property type="match status" value="1"/>
</dbReference>
<dbReference type="EMBL" id="JASJQH010000003">
    <property type="protein sequence ID" value="KAK9768858.1"/>
    <property type="molecule type" value="Genomic_DNA"/>
</dbReference>
<reference evidence="2 3" key="1">
    <citation type="submission" date="2023-04" db="EMBL/GenBank/DDBJ databases">
        <title>Genome of Basidiobolus ranarum AG-B5.</title>
        <authorList>
            <person name="Stajich J.E."/>
            <person name="Carter-House D."/>
            <person name="Gryganskyi A."/>
        </authorList>
    </citation>
    <scope>NUCLEOTIDE SEQUENCE [LARGE SCALE GENOMIC DNA]</scope>
    <source>
        <strain evidence="2 3">AG-B5</strain>
    </source>
</reference>
<protein>
    <recommendedName>
        <fullName evidence="1">RmlD-like substrate binding domain-containing protein</fullName>
    </recommendedName>
</protein>
<dbReference type="InterPro" id="IPR029903">
    <property type="entry name" value="RmlD-like-bd"/>
</dbReference>
<name>A0ABR2X517_9FUNG</name>
<feature type="domain" description="RmlD-like substrate binding" evidence="1">
    <location>
        <begin position="1"/>
        <end position="279"/>
    </location>
</feature>
<accession>A0ABR2X517</accession>
<dbReference type="InterPro" id="IPR005913">
    <property type="entry name" value="dTDP_dehydrorham_reduct"/>
</dbReference>
<comment type="caution">
    <text evidence="2">The sequence shown here is derived from an EMBL/GenBank/DDBJ whole genome shotgun (WGS) entry which is preliminary data.</text>
</comment>
<keyword evidence="3" id="KW-1185">Reference proteome</keyword>
<proteinExistence type="predicted"/>
<dbReference type="InterPro" id="IPR036291">
    <property type="entry name" value="NAD(P)-bd_dom_sf"/>
</dbReference>
<gene>
    <name evidence="2" type="ORF">K7432_000192</name>
</gene>
<dbReference type="CDD" id="cd05254">
    <property type="entry name" value="dTDP_HR_like_SDR_e"/>
    <property type="match status" value="1"/>
</dbReference>
<evidence type="ECO:0000259" key="1">
    <source>
        <dbReference type="Pfam" id="PF04321"/>
    </source>
</evidence>
<evidence type="ECO:0000313" key="2">
    <source>
        <dbReference type="EMBL" id="KAK9768858.1"/>
    </source>
</evidence>
<sequence length="296" mass="32884">MKVLVTGGSGLLGRAVCQTLKNSGHEVIGTAKSRLGEGLVKLDLLDTEATVLFLEELKPEAVIHCAAERRPDVAEKDRDGTIKLNQQTPALLGEVCSRIGAFLIYISTDYVFDGNNPPYDVDDSPNPLQFYGQSKYEGELAIQRTNPHAAILRVPILYGNTEYNGESAVNTLLDAVLNTEKKTNMDDFAVRYPTNVEDIARVLKDLCVKRVVQHEQIEGVYHYSAAQKLTKYKMCVIMAKILGLSYDHLIPQATAPVTAVADRPVDSHLSNRRLESIGIDTTHVDFEEWWTKRLAK</sequence>
<evidence type="ECO:0000313" key="3">
    <source>
        <dbReference type="Proteomes" id="UP001479436"/>
    </source>
</evidence>
<dbReference type="Gene3D" id="3.40.50.720">
    <property type="entry name" value="NAD(P)-binding Rossmann-like Domain"/>
    <property type="match status" value="1"/>
</dbReference>
<dbReference type="SUPFAM" id="SSF51735">
    <property type="entry name" value="NAD(P)-binding Rossmann-fold domains"/>
    <property type="match status" value="1"/>
</dbReference>
<organism evidence="2 3">
    <name type="scientific">Basidiobolus ranarum</name>
    <dbReference type="NCBI Taxonomy" id="34480"/>
    <lineage>
        <taxon>Eukaryota</taxon>
        <taxon>Fungi</taxon>
        <taxon>Fungi incertae sedis</taxon>
        <taxon>Zoopagomycota</taxon>
        <taxon>Entomophthoromycotina</taxon>
        <taxon>Basidiobolomycetes</taxon>
        <taxon>Basidiobolales</taxon>
        <taxon>Basidiobolaceae</taxon>
        <taxon>Basidiobolus</taxon>
    </lineage>
</organism>